<keyword evidence="6 7" id="KW-0472">Membrane</keyword>
<dbReference type="Gene3D" id="3.90.550.10">
    <property type="entry name" value="Spore Coat Polysaccharide Biosynthesis Protein SpsA, Chain A"/>
    <property type="match status" value="1"/>
</dbReference>
<dbReference type="PANTHER" id="PTHR43867">
    <property type="entry name" value="CELLULOSE SYNTHASE CATALYTIC SUBUNIT A [UDP-FORMING]"/>
    <property type="match status" value="1"/>
</dbReference>
<evidence type="ECO:0000256" key="5">
    <source>
        <dbReference type="ARBA" id="ARBA00022989"/>
    </source>
</evidence>
<dbReference type="InterPro" id="IPR050321">
    <property type="entry name" value="Glycosyltr_2/OpgH_subfam"/>
</dbReference>
<dbReference type="GO" id="GO:0016757">
    <property type="term" value="F:glycosyltransferase activity"/>
    <property type="evidence" value="ECO:0007669"/>
    <property type="project" value="UniProtKB-KW"/>
</dbReference>
<evidence type="ECO:0000256" key="6">
    <source>
        <dbReference type="ARBA" id="ARBA00023136"/>
    </source>
</evidence>
<dbReference type="PANTHER" id="PTHR43867:SF2">
    <property type="entry name" value="CELLULOSE SYNTHASE CATALYTIC SUBUNIT A [UDP-FORMING]"/>
    <property type="match status" value="1"/>
</dbReference>
<keyword evidence="4 7" id="KW-0812">Transmembrane</keyword>
<name>A0A7C2NGA4_9BACT</name>
<dbReference type="GO" id="GO:0016020">
    <property type="term" value="C:membrane"/>
    <property type="evidence" value="ECO:0007669"/>
    <property type="project" value="UniProtKB-SubCell"/>
</dbReference>
<reference evidence="8" key="1">
    <citation type="journal article" date="2020" name="mSystems">
        <title>Genome- and Community-Level Interaction Insights into Carbon Utilization and Element Cycling Functions of Hydrothermarchaeota in Hydrothermal Sediment.</title>
        <authorList>
            <person name="Zhou Z."/>
            <person name="Liu Y."/>
            <person name="Xu W."/>
            <person name="Pan J."/>
            <person name="Luo Z.H."/>
            <person name="Li M."/>
        </authorList>
    </citation>
    <scope>NUCLEOTIDE SEQUENCE [LARGE SCALE GENOMIC DNA]</scope>
    <source>
        <strain evidence="8">SpSt-299</strain>
    </source>
</reference>
<protein>
    <submittedName>
        <fullName evidence="8">Glycosyltransferase family 2 protein</fullName>
    </submittedName>
</protein>
<evidence type="ECO:0000256" key="4">
    <source>
        <dbReference type="ARBA" id="ARBA00022692"/>
    </source>
</evidence>
<feature type="transmembrane region" description="Helical" evidence="7">
    <location>
        <begin position="348"/>
        <end position="367"/>
    </location>
</feature>
<keyword evidence="3 8" id="KW-0808">Transferase</keyword>
<dbReference type="InterPro" id="IPR029044">
    <property type="entry name" value="Nucleotide-diphossugar_trans"/>
</dbReference>
<evidence type="ECO:0000256" key="2">
    <source>
        <dbReference type="ARBA" id="ARBA00022676"/>
    </source>
</evidence>
<proteinExistence type="predicted"/>
<dbReference type="EMBL" id="DSMR01000303">
    <property type="protein sequence ID" value="HET47343.1"/>
    <property type="molecule type" value="Genomic_DNA"/>
</dbReference>
<keyword evidence="5 7" id="KW-1133">Transmembrane helix</keyword>
<organism evidence="8">
    <name type="scientific">Thermoanaerobaculum aquaticum</name>
    <dbReference type="NCBI Taxonomy" id="1312852"/>
    <lineage>
        <taxon>Bacteria</taxon>
        <taxon>Pseudomonadati</taxon>
        <taxon>Acidobacteriota</taxon>
        <taxon>Thermoanaerobaculia</taxon>
        <taxon>Thermoanaerobaculales</taxon>
        <taxon>Thermoanaerobaculaceae</taxon>
        <taxon>Thermoanaerobaculum</taxon>
    </lineage>
</organism>
<gene>
    <name evidence="8" type="ORF">ENQ31_04185</name>
</gene>
<comment type="subcellular location">
    <subcellularLocation>
        <location evidence="1">Membrane</location>
        <topology evidence="1">Multi-pass membrane protein</topology>
    </subcellularLocation>
</comment>
<keyword evidence="2" id="KW-0328">Glycosyltransferase</keyword>
<evidence type="ECO:0000256" key="1">
    <source>
        <dbReference type="ARBA" id="ARBA00004141"/>
    </source>
</evidence>
<sequence length="379" mass="41496">MRALLVILFLVTLPWVLDAGFRFVAALWARRKRRIQLTPLRSLVVLVPSRAEGERVRGTLESVLAARGDKDVTIFLLLDGPDPLARSIAEQIGNIRVLEKPSPGPSKSAVLRFAAEKLRSEIEASDGVMVLDVGSRLTPGFFESLAWPAGVSAFQTTLVGQGVGPGEAAGLSERVAQGVWDLGRQGLGWSVRLRGTGTVFRPSTFLAVVPELVTQIEDTEASLLITARGERTALLPLPAVVLDQKPSSLQEASGQRARWLMGQLQILRAHWRVLLRLLFRRPLEGLNWLTFLVSRPLSLTLPLRFLGGAAVATLGMNLDAPGWAGWGALVASTALIELGWLVVFHPKVVWPAITLAFAWVRAIPRVFGARRRWYRGRGK</sequence>
<evidence type="ECO:0000256" key="7">
    <source>
        <dbReference type="SAM" id="Phobius"/>
    </source>
</evidence>
<feature type="transmembrane region" description="Helical" evidence="7">
    <location>
        <begin position="323"/>
        <end position="342"/>
    </location>
</feature>
<dbReference type="AlphaFoldDB" id="A0A7C2NGA4"/>
<dbReference type="SUPFAM" id="SSF53448">
    <property type="entry name" value="Nucleotide-diphospho-sugar transferases"/>
    <property type="match status" value="1"/>
</dbReference>
<comment type="caution">
    <text evidence="8">The sequence shown here is derived from an EMBL/GenBank/DDBJ whole genome shotgun (WGS) entry which is preliminary data.</text>
</comment>
<accession>A0A7C2NGA4</accession>
<evidence type="ECO:0000313" key="8">
    <source>
        <dbReference type="EMBL" id="HET47343.1"/>
    </source>
</evidence>
<evidence type="ECO:0000256" key="3">
    <source>
        <dbReference type="ARBA" id="ARBA00022679"/>
    </source>
</evidence>